<evidence type="ECO:0000259" key="7">
    <source>
        <dbReference type="Pfam" id="PF00931"/>
    </source>
</evidence>
<proteinExistence type="inferred from homology"/>
<dbReference type="Pfam" id="PF00931">
    <property type="entry name" value="NB-ARC"/>
    <property type="match status" value="1"/>
</dbReference>
<dbReference type="EMBL" id="CM018047">
    <property type="protein sequence ID" value="KAA8524614.1"/>
    <property type="molecule type" value="Genomic_DNA"/>
</dbReference>
<evidence type="ECO:0000256" key="6">
    <source>
        <dbReference type="SAM" id="Coils"/>
    </source>
</evidence>
<dbReference type="GO" id="GO:0006952">
    <property type="term" value="P:defense response"/>
    <property type="evidence" value="ECO:0007669"/>
    <property type="project" value="UniProtKB-KW"/>
</dbReference>
<dbReference type="FunFam" id="3.40.50.300:FF:001091">
    <property type="entry name" value="Probable disease resistance protein At1g61300"/>
    <property type="match status" value="1"/>
</dbReference>
<keyword evidence="9" id="KW-1185">Reference proteome</keyword>
<dbReference type="GO" id="GO:0005524">
    <property type="term" value="F:ATP binding"/>
    <property type="evidence" value="ECO:0007669"/>
    <property type="project" value="UniProtKB-KW"/>
</dbReference>
<dbReference type="InterPro" id="IPR042197">
    <property type="entry name" value="Apaf_helical"/>
</dbReference>
<evidence type="ECO:0000313" key="9">
    <source>
        <dbReference type="Proteomes" id="UP000325577"/>
    </source>
</evidence>
<evidence type="ECO:0000256" key="1">
    <source>
        <dbReference type="ARBA" id="ARBA00008894"/>
    </source>
</evidence>
<dbReference type="PANTHER" id="PTHR33463">
    <property type="entry name" value="NB-ARC DOMAIN-CONTAINING PROTEIN-RELATED"/>
    <property type="match status" value="1"/>
</dbReference>
<sequence length="671" mass="76617">METANAAVGKIVEQITEWLMKSMVRQIGYLVHYKENIEKLKEEIGKLDGERSRVQVRVDEAGNDAKIIEDDVRRWLTKVDKMKEEVDKFLGDQVQEQKRCFIFSSRYRVSKEAKKKTDAVTKLKDDGKFETIAHPAPTPEFGFQYSAYYETFDSRASIFNKIMKALEDNNVNLIGLYGIGGVGKTTTVVQVGKQVKKDGIFDEVVMAVVSQNVNAREIQGKLADSLGLKLEKEAEDGRAGELWNRLNNDKKKLVILDDVWEELNLKAVGIPVTAGIKGCCKVVLTSRNQGVFQKMKVQNNFQLGVLLPPESWNLFKKMVGNSVDNPKIKNYAVDVCKECGGLPVAILAVAAALKDKDEHEWADALKQLRDSMLKNIEGVESTVYSSLELSYNHLPFEDAKWCFLLCCLFREDAEISIDDLVRYGMGLRVIQNVDTLEEARNRVHKLVGTLKTRCLLLEGSIDKNKVKMHDVIRDVGISIAKDKEAFLVKHGVDLKEWPEKDVYQRSRVISLRYENIDEYPDELECSELNTLVLECRNNASTITSHAFFNGTRELKVLDLSRMLFRSLPSSLSNLSNLRMLCLRDCKLEDVSMLKDLKNLEMLSFRGSDIKRLAPEIRHLTRLRFLDLRNCNHLRVIPPNVISSLYRLEELYIPPWFNGWEVEAINIERSRV</sequence>
<evidence type="ECO:0000256" key="5">
    <source>
        <dbReference type="ARBA" id="ARBA00022840"/>
    </source>
</evidence>
<dbReference type="Gene3D" id="3.40.50.300">
    <property type="entry name" value="P-loop containing nucleotide triphosphate hydrolases"/>
    <property type="match status" value="1"/>
</dbReference>
<dbReference type="GO" id="GO:0043531">
    <property type="term" value="F:ADP binding"/>
    <property type="evidence" value="ECO:0007669"/>
    <property type="project" value="InterPro"/>
</dbReference>
<dbReference type="AlphaFoldDB" id="A0A5J5A329"/>
<dbReference type="OrthoDB" id="1579323at2759"/>
<feature type="coiled-coil region" evidence="6">
    <location>
        <begin position="30"/>
        <end position="85"/>
    </location>
</feature>
<reference evidence="8 9" key="1">
    <citation type="submission" date="2019-09" db="EMBL/GenBank/DDBJ databases">
        <title>A chromosome-level genome assembly of the Chinese tupelo Nyssa sinensis.</title>
        <authorList>
            <person name="Yang X."/>
            <person name="Kang M."/>
            <person name="Yang Y."/>
            <person name="Xiong H."/>
            <person name="Wang M."/>
            <person name="Zhang Z."/>
            <person name="Wang Z."/>
            <person name="Wu H."/>
            <person name="Ma T."/>
            <person name="Liu J."/>
            <person name="Xi Z."/>
        </authorList>
    </citation>
    <scope>NUCLEOTIDE SEQUENCE [LARGE SCALE GENOMIC DNA]</scope>
    <source>
        <strain evidence="8">J267</strain>
        <tissue evidence="8">Leaf</tissue>
    </source>
</reference>
<evidence type="ECO:0000256" key="3">
    <source>
        <dbReference type="ARBA" id="ARBA00022737"/>
    </source>
</evidence>
<feature type="domain" description="NB-ARC" evidence="7">
    <location>
        <begin position="159"/>
        <end position="321"/>
    </location>
</feature>
<dbReference type="InterPro" id="IPR002182">
    <property type="entry name" value="NB-ARC"/>
</dbReference>
<evidence type="ECO:0000313" key="8">
    <source>
        <dbReference type="EMBL" id="KAA8524614.1"/>
    </source>
</evidence>
<keyword evidence="5" id="KW-0547">Nucleotide-binding</keyword>
<keyword evidence="6" id="KW-0175">Coiled coil</keyword>
<accession>A0A5J5A329</accession>
<dbReference type="InterPro" id="IPR036388">
    <property type="entry name" value="WH-like_DNA-bd_sf"/>
</dbReference>
<evidence type="ECO:0000256" key="2">
    <source>
        <dbReference type="ARBA" id="ARBA00022614"/>
    </source>
</evidence>
<dbReference type="Proteomes" id="UP000325577">
    <property type="component" value="Linkage Group LG4"/>
</dbReference>
<organism evidence="8 9">
    <name type="scientific">Nyssa sinensis</name>
    <dbReference type="NCBI Taxonomy" id="561372"/>
    <lineage>
        <taxon>Eukaryota</taxon>
        <taxon>Viridiplantae</taxon>
        <taxon>Streptophyta</taxon>
        <taxon>Embryophyta</taxon>
        <taxon>Tracheophyta</taxon>
        <taxon>Spermatophyta</taxon>
        <taxon>Magnoliopsida</taxon>
        <taxon>eudicotyledons</taxon>
        <taxon>Gunneridae</taxon>
        <taxon>Pentapetalae</taxon>
        <taxon>asterids</taxon>
        <taxon>Cornales</taxon>
        <taxon>Nyssaceae</taxon>
        <taxon>Nyssa</taxon>
    </lineage>
</organism>
<gene>
    <name evidence="8" type="ORF">F0562_011037</name>
</gene>
<dbReference type="Gene3D" id="1.10.8.430">
    <property type="entry name" value="Helical domain of apoptotic protease-activating factors"/>
    <property type="match status" value="1"/>
</dbReference>
<evidence type="ECO:0000256" key="4">
    <source>
        <dbReference type="ARBA" id="ARBA00022821"/>
    </source>
</evidence>
<comment type="similarity">
    <text evidence="1">Belongs to the disease resistance NB-LRR family.</text>
</comment>
<dbReference type="PRINTS" id="PR00364">
    <property type="entry name" value="DISEASERSIST"/>
</dbReference>
<dbReference type="Gene3D" id="1.10.10.10">
    <property type="entry name" value="Winged helix-like DNA-binding domain superfamily/Winged helix DNA-binding domain"/>
    <property type="match status" value="1"/>
</dbReference>
<dbReference type="SUPFAM" id="SSF52058">
    <property type="entry name" value="L domain-like"/>
    <property type="match status" value="1"/>
</dbReference>
<name>A0A5J5A329_9ASTE</name>
<keyword evidence="4" id="KW-0611">Plant defense</keyword>
<dbReference type="InterPro" id="IPR032675">
    <property type="entry name" value="LRR_dom_sf"/>
</dbReference>
<dbReference type="PANTHER" id="PTHR33463:SF198">
    <property type="entry name" value="RPP4C3"/>
    <property type="match status" value="1"/>
</dbReference>
<keyword evidence="2" id="KW-0433">Leucine-rich repeat</keyword>
<protein>
    <recommendedName>
        <fullName evidence="7">NB-ARC domain-containing protein</fullName>
    </recommendedName>
</protein>
<keyword evidence="3" id="KW-0677">Repeat</keyword>
<dbReference type="InterPro" id="IPR027417">
    <property type="entry name" value="P-loop_NTPase"/>
</dbReference>
<dbReference type="Gene3D" id="3.80.10.10">
    <property type="entry name" value="Ribonuclease Inhibitor"/>
    <property type="match status" value="1"/>
</dbReference>
<keyword evidence="5" id="KW-0067">ATP-binding</keyword>
<dbReference type="InterPro" id="IPR050905">
    <property type="entry name" value="Plant_NBS-LRR"/>
</dbReference>
<dbReference type="SUPFAM" id="SSF52540">
    <property type="entry name" value="P-loop containing nucleoside triphosphate hydrolases"/>
    <property type="match status" value="1"/>
</dbReference>